<organism evidence="2 3">
    <name type="scientific">Streptomyces asoensis</name>
    <dbReference type="NCBI Taxonomy" id="249586"/>
    <lineage>
        <taxon>Bacteria</taxon>
        <taxon>Bacillati</taxon>
        <taxon>Actinomycetota</taxon>
        <taxon>Actinomycetes</taxon>
        <taxon>Kitasatosporales</taxon>
        <taxon>Streptomycetaceae</taxon>
        <taxon>Streptomyces</taxon>
    </lineage>
</organism>
<evidence type="ECO:0000313" key="2">
    <source>
        <dbReference type="EMBL" id="GHI63319.1"/>
    </source>
</evidence>
<dbReference type="GeneID" id="91472803"/>
<gene>
    <name evidence="2" type="ORF">Saso_49690</name>
</gene>
<dbReference type="Proteomes" id="UP000649259">
    <property type="component" value="Unassembled WGS sequence"/>
</dbReference>
<dbReference type="RefSeq" id="WP_229901252.1">
    <property type="nucleotide sequence ID" value="NZ_BMSI01000005.1"/>
</dbReference>
<evidence type="ECO:0000256" key="1">
    <source>
        <dbReference type="SAM" id="MobiDB-lite"/>
    </source>
</evidence>
<feature type="region of interest" description="Disordered" evidence="1">
    <location>
        <begin position="1"/>
        <end position="53"/>
    </location>
</feature>
<dbReference type="InterPro" id="IPR045677">
    <property type="entry name" value="DUF6197"/>
</dbReference>
<proteinExistence type="predicted"/>
<comment type="caution">
    <text evidence="2">The sequence shown here is derived from an EMBL/GenBank/DDBJ whole genome shotgun (WGS) entry which is preliminary data.</text>
</comment>
<name>A0ABQ3S5C4_9ACTN</name>
<sequence>MPASPSLATAPPRTTAPASPATAPPRPAGPPSPATSSVPTSSVPTSPVPTASDADLGLEARLAAVDALMTLRLEEAAVAHEVRTAHLAVDPVDLAEVITVPIAPARQPAAPAAYRTPAAALLERAHHHMRTAGWCAGALTDDDGSVCLLGALHVEAGGDQDLVVDASAILLDAIRRRFHDESVPAFNDRQRSGAVPERMLLEAARLADARGR</sequence>
<feature type="compositionally biased region" description="Low complexity" evidence="1">
    <location>
        <begin position="34"/>
        <end position="52"/>
    </location>
</feature>
<reference evidence="3" key="1">
    <citation type="submission" date="2023-07" db="EMBL/GenBank/DDBJ databases">
        <title>Whole genome shotgun sequence of Streptomyces cacaoi subsp. asoensis NBRC 13813.</title>
        <authorList>
            <person name="Komaki H."/>
            <person name="Tamura T."/>
        </authorList>
    </citation>
    <scope>NUCLEOTIDE SEQUENCE [LARGE SCALE GENOMIC DNA]</scope>
    <source>
        <strain evidence="3">NBRC 13813</strain>
    </source>
</reference>
<accession>A0ABQ3S5C4</accession>
<evidence type="ECO:0000313" key="3">
    <source>
        <dbReference type="Proteomes" id="UP000649259"/>
    </source>
</evidence>
<feature type="compositionally biased region" description="Low complexity" evidence="1">
    <location>
        <begin position="1"/>
        <end position="21"/>
    </location>
</feature>
<feature type="compositionally biased region" description="Pro residues" evidence="1">
    <location>
        <begin position="22"/>
        <end position="33"/>
    </location>
</feature>
<protein>
    <submittedName>
        <fullName evidence="2">Uncharacterized protein</fullName>
    </submittedName>
</protein>
<dbReference type="Pfam" id="PF19698">
    <property type="entry name" value="DUF6197"/>
    <property type="match status" value="1"/>
</dbReference>
<dbReference type="EMBL" id="BNEB01000005">
    <property type="protein sequence ID" value="GHI63319.1"/>
    <property type="molecule type" value="Genomic_DNA"/>
</dbReference>
<keyword evidence="3" id="KW-1185">Reference proteome</keyword>